<evidence type="ECO:0000256" key="4">
    <source>
        <dbReference type="ARBA" id="ARBA00022729"/>
    </source>
</evidence>
<protein>
    <submittedName>
        <fullName evidence="6">Uncharacterized protein</fullName>
    </submittedName>
</protein>
<dbReference type="InterPro" id="IPR038479">
    <property type="entry name" value="Transthyretin-like_sf"/>
</dbReference>
<sequence>MISKILLCLALPVMVLGGFGAITGQVRCNNSAVAGVEAWVWSSVAPGKNQEDQQFADVLTNTNGGFKIEGWAVENTVKKFPKGKYQLWVQIGHICNKDPQNCKSVITFLLPDSYQKGGDYKLGNIQLWNNNATTEVRDMSSGTWNGRSQCIKK</sequence>
<evidence type="ECO:0000256" key="5">
    <source>
        <dbReference type="SAM" id="SignalP"/>
    </source>
</evidence>
<dbReference type="GO" id="GO:0009986">
    <property type="term" value="C:cell surface"/>
    <property type="evidence" value="ECO:0007669"/>
    <property type="project" value="InterPro"/>
</dbReference>
<dbReference type="Proteomes" id="UP001177023">
    <property type="component" value="Unassembled WGS sequence"/>
</dbReference>
<evidence type="ECO:0000256" key="3">
    <source>
        <dbReference type="ARBA" id="ARBA00022525"/>
    </source>
</evidence>
<comment type="subcellular location">
    <subcellularLocation>
        <location evidence="1">Secreted</location>
    </subcellularLocation>
</comment>
<dbReference type="InterPro" id="IPR001534">
    <property type="entry name" value="Transthyretin-like"/>
</dbReference>
<dbReference type="GO" id="GO:0005576">
    <property type="term" value="C:extracellular region"/>
    <property type="evidence" value="ECO:0007669"/>
    <property type="project" value="UniProtKB-SubCell"/>
</dbReference>
<evidence type="ECO:0000256" key="2">
    <source>
        <dbReference type="ARBA" id="ARBA00010112"/>
    </source>
</evidence>
<organism evidence="6 7">
    <name type="scientific">Mesorhabditis spiculigera</name>
    <dbReference type="NCBI Taxonomy" id="96644"/>
    <lineage>
        <taxon>Eukaryota</taxon>
        <taxon>Metazoa</taxon>
        <taxon>Ecdysozoa</taxon>
        <taxon>Nematoda</taxon>
        <taxon>Chromadorea</taxon>
        <taxon>Rhabditida</taxon>
        <taxon>Rhabditina</taxon>
        <taxon>Rhabditomorpha</taxon>
        <taxon>Rhabditoidea</taxon>
        <taxon>Rhabditidae</taxon>
        <taxon>Mesorhabditinae</taxon>
        <taxon>Mesorhabditis</taxon>
    </lineage>
</organism>
<feature type="non-terminal residue" evidence="6">
    <location>
        <position position="153"/>
    </location>
</feature>
<reference evidence="6" key="1">
    <citation type="submission" date="2023-06" db="EMBL/GenBank/DDBJ databases">
        <authorList>
            <person name="Delattre M."/>
        </authorList>
    </citation>
    <scope>NUCLEOTIDE SEQUENCE</scope>
    <source>
        <strain evidence="6">AF72</strain>
    </source>
</reference>
<evidence type="ECO:0000313" key="7">
    <source>
        <dbReference type="Proteomes" id="UP001177023"/>
    </source>
</evidence>
<comment type="similarity">
    <text evidence="2">Belongs to the nematode transthyretin-like family.</text>
</comment>
<keyword evidence="7" id="KW-1185">Reference proteome</keyword>
<dbReference type="Gene3D" id="2.60.40.3330">
    <property type="match status" value="1"/>
</dbReference>
<accession>A0AA36DE10</accession>
<gene>
    <name evidence="6" type="ORF">MSPICULIGERA_LOCUS23016</name>
</gene>
<keyword evidence="3" id="KW-0964">Secreted</keyword>
<evidence type="ECO:0000256" key="1">
    <source>
        <dbReference type="ARBA" id="ARBA00004613"/>
    </source>
</evidence>
<name>A0AA36DE10_9BILA</name>
<evidence type="ECO:0000313" key="6">
    <source>
        <dbReference type="EMBL" id="CAJ0584981.1"/>
    </source>
</evidence>
<keyword evidence="4 5" id="KW-0732">Signal</keyword>
<dbReference type="Pfam" id="PF01060">
    <property type="entry name" value="TTR-52"/>
    <property type="match status" value="1"/>
</dbReference>
<feature type="chain" id="PRO_5041298856" evidence="5">
    <location>
        <begin position="18"/>
        <end position="153"/>
    </location>
</feature>
<feature type="signal peptide" evidence="5">
    <location>
        <begin position="1"/>
        <end position="17"/>
    </location>
</feature>
<proteinExistence type="inferred from homology"/>
<dbReference type="AlphaFoldDB" id="A0AA36DE10"/>
<dbReference type="EMBL" id="CATQJA010002702">
    <property type="protein sequence ID" value="CAJ0584981.1"/>
    <property type="molecule type" value="Genomic_DNA"/>
</dbReference>
<comment type="caution">
    <text evidence="6">The sequence shown here is derived from an EMBL/GenBank/DDBJ whole genome shotgun (WGS) entry which is preliminary data.</text>
</comment>